<keyword evidence="3" id="KW-1185">Reference proteome</keyword>
<protein>
    <submittedName>
        <fullName evidence="2">Uncharacterized protein</fullName>
    </submittedName>
</protein>
<dbReference type="Proteomes" id="UP000036176">
    <property type="component" value="Unassembled WGS sequence"/>
</dbReference>
<comment type="caution">
    <text evidence="2">The sequence shown here is derived from an EMBL/GenBank/DDBJ whole genome shotgun (WGS) entry which is preliminary data.</text>
</comment>
<dbReference type="AlphaFoldDB" id="A0A0J6Y0U5"/>
<reference evidence="2 3" key="1">
    <citation type="journal article" date="2015" name="Genome Biol. Evol.">
        <title>Characterization of Three Mycobacterium spp. with Potential Use in Bioremediation by Genome Sequencing and Comparative Genomics.</title>
        <authorList>
            <person name="Das S."/>
            <person name="Pettersson B.M."/>
            <person name="Behra P.R."/>
            <person name="Ramesh M."/>
            <person name="Dasgupta S."/>
            <person name="Bhattacharya A."/>
            <person name="Kirsebom L.A."/>
        </authorList>
    </citation>
    <scope>NUCLEOTIDE SEQUENCE [LARGE SCALE GENOMIC DNA]</scope>
    <source>
        <strain evidence="2 3">DSM 44219</strain>
    </source>
</reference>
<accession>A0A0J6Y0U5</accession>
<name>A0A0J6Y0U5_MYCCU</name>
<feature type="region of interest" description="Disordered" evidence="1">
    <location>
        <begin position="36"/>
        <end position="68"/>
    </location>
</feature>
<evidence type="ECO:0000256" key="1">
    <source>
        <dbReference type="SAM" id="MobiDB-lite"/>
    </source>
</evidence>
<proteinExistence type="predicted"/>
<gene>
    <name evidence="2" type="ORF">MCHUDSM44219_05681</name>
</gene>
<evidence type="ECO:0000313" key="2">
    <source>
        <dbReference type="EMBL" id="KMO66906.1"/>
    </source>
</evidence>
<dbReference type="EMBL" id="JYNX01000094">
    <property type="protein sequence ID" value="KMO66906.1"/>
    <property type="molecule type" value="Genomic_DNA"/>
</dbReference>
<organism evidence="2 3">
    <name type="scientific">Mycolicibacterium chubuense</name>
    <name type="common">Mycobacterium chubuense</name>
    <dbReference type="NCBI Taxonomy" id="1800"/>
    <lineage>
        <taxon>Bacteria</taxon>
        <taxon>Bacillati</taxon>
        <taxon>Actinomycetota</taxon>
        <taxon>Actinomycetes</taxon>
        <taxon>Mycobacteriales</taxon>
        <taxon>Mycobacteriaceae</taxon>
        <taxon>Mycolicibacterium</taxon>
    </lineage>
</organism>
<evidence type="ECO:0000313" key="3">
    <source>
        <dbReference type="Proteomes" id="UP000036176"/>
    </source>
</evidence>
<sequence length="68" mass="6797">MGGAVPQAAGHGRRRGGEALALGGAVGLGHLGESAHVDLREPAGTDHGRVGDSGDDRYAVQNRAGLEL</sequence>
<feature type="compositionally biased region" description="Basic and acidic residues" evidence="1">
    <location>
        <begin position="36"/>
        <end position="58"/>
    </location>
</feature>